<evidence type="ECO:0000256" key="1">
    <source>
        <dbReference type="ARBA" id="ARBA00011900"/>
    </source>
</evidence>
<proteinExistence type="predicted"/>
<dbReference type="InterPro" id="IPR011639">
    <property type="entry name" value="MethylTrfase_TaqI-like_dom"/>
</dbReference>
<dbReference type="Gene3D" id="3.40.50.150">
    <property type="entry name" value="Vaccinia Virus protein VP39"/>
    <property type="match status" value="1"/>
</dbReference>
<dbReference type="PRINTS" id="PR00507">
    <property type="entry name" value="N12N6MTFRASE"/>
</dbReference>
<sequence>MTPICKYDFVSDVSVNILGHIFEQSLNDLEEINALITGEKLEKSATKRKKDGIFYTPEFITRYIVNETLGKICDDKKQELNILNIAEPKTPTNLKKNEKTDLENLKAYKAFLLSLKILDPACGSGAFLNQALEFLIKEHKWLSVQFAKFQDLFASEYTSERILEQNLYGIDINADAVEIAKLSLWLRTAVKGRTLINLNKNIIAANSLLEFPFDFKFDVIIGNPPYVRVQGLKANYENESELYERNFKSATGKYDIYVLFMELSMRILSQNGKVGFILPHKFLISEFGVGIREILSKNRAVERLVHFGSHAVFADASTYTCVVILSQDNDALNFAFTAPKNLDKLEFLSVSYENLSREKWSLTDEKSSKILAKIANQPLKVKDVFEGVYQGIVSGDNKAFYLYNCNEVGDFIYGKHEILGDIKIEQKLAKKILNGKTIL</sequence>
<organism evidence="7 8">
    <name type="scientific">Campylobacter gastrosuis</name>
    <dbReference type="NCBI Taxonomy" id="2974576"/>
    <lineage>
        <taxon>Bacteria</taxon>
        <taxon>Pseudomonadati</taxon>
        <taxon>Campylobacterota</taxon>
        <taxon>Epsilonproteobacteria</taxon>
        <taxon>Campylobacterales</taxon>
        <taxon>Campylobacteraceae</taxon>
        <taxon>Campylobacter</taxon>
    </lineage>
</organism>
<evidence type="ECO:0000256" key="4">
    <source>
        <dbReference type="ARBA" id="ARBA00022691"/>
    </source>
</evidence>
<protein>
    <recommendedName>
        <fullName evidence="1">site-specific DNA-methyltransferase (adenine-specific)</fullName>
        <ecNumber evidence="1">2.1.1.72</ecNumber>
    </recommendedName>
</protein>
<feature type="domain" description="Type II methyltransferase M.TaqI-like" evidence="6">
    <location>
        <begin position="165"/>
        <end position="313"/>
    </location>
</feature>
<dbReference type="InterPro" id="IPR029063">
    <property type="entry name" value="SAM-dependent_MTases_sf"/>
</dbReference>
<dbReference type="InterPro" id="IPR050953">
    <property type="entry name" value="N4_N6_ade-DNA_methylase"/>
</dbReference>
<reference evidence="7" key="2">
    <citation type="journal article" date="2023" name="Microorganisms">
        <title>Isolation and Genomic Characteristics of Cat-Borne Campylobacter felis sp. nov. and Sheep-Borne Campylobacter ovis sp. nov.</title>
        <authorList>
            <person name="Wang H."/>
            <person name="Li Y."/>
            <person name="Gu Y."/>
            <person name="Zhou G."/>
            <person name="Chen X."/>
            <person name="Zhang X."/>
            <person name="Shao Z."/>
            <person name="Zhang J."/>
            <person name="Zhang M."/>
        </authorList>
    </citation>
    <scope>NUCLEOTIDE SEQUENCE</scope>
    <source>
        <strain evidence="7">PS10</strain>
    </source>
</reference>
<evidence type="ECO:0000313" key="8">
    <source>
        <dbReference type="Proteomes" id="UP001173801"/>
    </source>
</evidence>
<keyword evidence="4" id="KW-0949">S-adenosyl-L-methionine</keyword>
<gene>
    <name evidence="7" type="ORF">NYG85_10260</name>
</gene>
<keyword evidence="2 7" id="KW-0489">Methyltransferase</keyword>
<evidence type="ECO:0000256" key="3">
    <source>
        <dbReference type="ARBA" id="ARBA00022679"/>
    </source>
</evidence>
<dbReference type="Pfam" id="PF07669">
    <property type="entry name" value="Eco57I"/>
    <property type="match status" value="1"/>
</dbReference>
<dbReference type="PROSITE" id="PS00092">
    <property type="entry name" value="N6_MTASE"/>
    <property type="match status" value="1"/>
</dbReference>
<evidence type="ECO:0000256" key="5">
    <source>
        <dbReference type="ARBA" id="ARBA00047942"/>
    </source>
</evidence>
<accession>A0ABT7HS50</accession>
<evidence type="ECO:0000256" key="2">
    <source>
        <dbReference type="ARBA" id="ARBA00022603"/>
    </source>
</evidence>
<dbReference type="GO" id="GO:0032259">
    <property type="term" value="P:methylation"/>
    <property type="evidence" value="ECO:0007669"/>
    <property type="project" value="UniProtKB-KW"/>
</dbReference>
<dbReference type="InterPro" id="IPR002052">
    <property type="entry name" value="DNA_methylase_N6_adenine_CS"/>
</dbReference>
<dbReference type="GO" id="GO:0008168">
    <property type="term" value="F:methyltransferase activity"/>
    <property type="evidence" value="ECO:0007669"/>
    <property type="project" value="UniProtKB-KW"/>
</dbReference>
<comment type="caution">
    <text evidence="7">The sequence shown here is derived from an EMBL/GenBank/DDBJ whole genome shotgun (WGS) entry which is preliminary data.</text>
</comment>
<dbReference type="Proteomes" id="UP001173801">
    <property type="component" value="Unassembled WGS sequence"/>
</dbReference>
<dbReference type="PANTHER" id="PTHR33841:SF1">
    <property type="entry name" value="DNA METHYLTRANSFERASE A"/>
    <property type="match status" value="1"/>
</dbReference>
<dbReference type="RefSeq" id="WP_284938478.1">
    <property type="nucleotide sequence ID" value="NZ_JANURM010000019.1"/>
</dbReference>
<comment type="catalytic activity">
    <reaction evidence="5">
        <text>a 2'-deoxyadenosine in DNA + S-adenosyl-L-methionine = an N(6)-methyl-2'-deoxyadenosine in DNA + S-adenosyl-L-homocysteine + H(+)</text>
        <dbReference type="Rhea" id="RHEA:15197"/>
        <dbReference type="Rhea" id="RHEA-COMP:12418"/>
        <dbReference type="Rhea" id="RHEA-COMP:12419"/>
        <dbReference type="ChEBI" id="CHEBI:15378"/>
        <dbReference type="ChEBI" id="CHEBI:57856"/>
        <dbReference type="ChEBI" id="CHEBI:59789"/>
        <dbReference type="ChEBI" id="CHEBI:90615"/>
        <dbReference type="ChEBI" id="CHEBI:90616"/>
        <dbReference type="EC" id="2.1.1.72"/>
    </reaction>
</comment>
<dbReference type="EC" id="2.1.1.72" evidence="1"/>
<dbReference type="EMBL" id="JANURM010000019">
    <property type="protein sequence ID" value="MDL0089742.1"/>
    <property type="molecule type" value="Genomic_DNA"/>
</dbReference>
<evidence type="ECO:0000313" key="7">
    <source>
        <dbReference type="EMBL" id="MDL0089742.1"/>
    </source>
</evidence>
<dbReference type="CDD" id="cd02440">
    <property type="entry name" value="AdoMet_MTases"/>
    <property type="match status" value="1"/>
</dbReference>
<name>A0ABT7HS50_9BACT</name>
<evidence type="ECO:0000259" key="6">
    <source>
        <dbReference type="Pfam" id="PF07669"/>
    </source>
</evidence>
<keyword evidence="3" id="KW-0808">Transferase</keyword>
<dbReference type="SUPFAM" id="SSF53335">
    <property type="entry name" value="S-adenosyl-L-methionine-dependent methyltransferases"/>
    <property type="match status" value="1"/>
</dbReference>
<keyword evidence="8" id="KW-1185">Reference proteome</keyword>
<reference evidence="7" key="1">
    <citation type="submission" date="2022-08" db="EMBL/GenBank/DDBJ databases">
        <authorList>
            <person name="Wang H."/>
        </authorList>
    </citation>
    <scope>NUCLEOTIDE SEQUENCE</scope>
    <source>
        <strain evidence="7">PS10</strain>
    </source>
</reference>
<dbReference type="PANTHER" id="PTHR33841">
    <property type="entry name" value="DNA METHYLTRANSFERASE YEEA-RELATED"/>
    <property type="match status" value="1"/>
</dbReference>